<dbReference type="InterPro" id="IPR013083">
    <property type="entry name" value="Znf_RING/FYVE/PHD"/>
</dbReference>
<gene>
    <name evidence="2" type="ORF">HPB48_017082</name>
</gene>
<dbReference type="EMBL" id="JABSTR010000006">
    <property type="protein sequence ID" value="KAH9374524.1"/>
    <property type="molecule type" value="Genomic_DNA"/>
</dbReference>
<evidence type="ECO:0000313" key="2">
    <source>
        <dbReference type="EMBL" id="KAH9374524.1"/>
    </source>
</evidence>
<dbReference type="AlphaFoldDB" id="A0A9J6GJF5"/>
<keyword evidence="1" id="KW-0175">Coiled coil</keyword>
<evidence type="ECO:0000313" key="3">
    <source>
        <dbReference type="Proteomes" id="UP000821853"/>
    </source>
</evidence>
<comment type="caution">
    <text evidence="2">The sequence shown here is derived from an EMBL/GenBank/DDBJ whole genome shotgun (WGS) entry which is preliminary data.</text>
</comment>
<dbReference type="OrthoDB" id="8062159at2759"/>
<evidence type="ECO:0000256" key="1">
    <source>
        <dbReference type="SAM" id="Coils"/>
    </source>
</evidence>
<name>A0A9J6GJF5_HAELO</name>
<dbReference type="Gene3D" id="3.30.40.10">
    <property type="entry name" value="Zinc/RING finger domain, C3HC4 (zinc finger)"/>
    <property type="match status" value="1"/>
</dbReference>
<reference evidence="2 3" key="1">
    <citation type="journal article" date="2020" name="Cell">
        <title>Large-Scale Comparative Analyses of Tick Genomes Elucidate Their Genetic Diversity and Vector Capacities.</title>
        <authorList>
            <consortium name="Tick Genome and Microbiome Consortium (TIGMIC)"/>
            <person name="Jia N."/>
            <person name="Wang J."/>
            <person name="Shi W."/>
            <person name="Du L."/>
            <person name="Sun Y."/>
            <person name="Zhan W."/>
            <person name="Jiang J.F."/>
            <person name="Wang Q."/>
            <person name="Zhang B."/>
            <person name="Ji P."/>
            <person name="Bell-Sakyi L."/>
            <person name="Cui X.M."/>
            <person name="Yuan T.T."/>
            <person name="Jiang B.G."/>
            <person name="Yang W.F."/>
            <person name="Lam T.T."/>
            <person name="Chang Q.C."/>
            <person name="Ding S.J."/>
            <person name="Wang X.J."/>
            <person name="Zhu J.G."/>
            <person name="Ruan X.D."/>
            <person name="Zhao L."/>
            <person name="Wei J.T."/>
            <person name="Ye R.Z."/>
            <person name="Que T.C."/>
            <person name="Du C.H."/>
            <person name="Zhou Y.H."/>
            <person name="Cheng J.X."/>
            <person name="Dai P.F."/>
            <person name="Guo W.B."/>
            <person name="Han X.H."/>
            <person name="Huang E.J."/>
            <person name="Li L.F."/>
            <person name="Wei W."/>
            <person name="Gao Y.C."/>
            <person name="Liu J.Z."/>
            <person name="Shao H.Z."/>
            <person name="Wang X."/>
            <person name="Wang C.C."/>
            <person name="Yang T.C."/>
            <person name="Huo Q.B."/>
            <person name="Li W."/>
            <person name="Chen H.Y."/>
            <person name="Chen S.E."/>
            <person name="Zhou L.G."/>
            <person name="Ni X.B."/>
            <person name="Tian J.H."/>
            <person name="Sheng Y."/>
            <person name="Liu T."/>
            <person name="Pan Y.S."/>
            <person name="Xia L.Y."/>
            <person name="Li J."/>
            <person name="Zhao F."/>
            <person name="Cao W.C."/>
        </authorList>
    </citation>
    <scope>NUCLEOTIDE SEQUENCE [LARGE SCALE GENOMIC DNA]</scope>
    <source>
        <strain evidence="2">HaeL-2018</strain>
    </source>
</reference>
<accession>A0A9J6GJF5</accession>
<protein>
    <submittedName>
        <fullName evidence="2">Uncharacterized protein</fullName>
    </submittedName>
</protein>
<sequence length="192" mass="21505">MSRCCTCRLEVPDNGLYVTCSEGKFQFHLGGCSGVSEHSFTGKRNGTKKHWKCDTCRGATPRGNGATGKQKIDIDVASQLVELNNKLDSLLTLPSKMVDLEASVQVLSEKLDEFQARLASQEKATKKLTKRLQQLEVADSSKELTQLQLDMNDLEYRSRRLNVEIHGVQETEKQDLLTKVNEIATQIPTKHK</sequence>
<keyword evidence="3" id="KW-1185">Reference proteome</keyword>
<dbReference type="Proteomes" id="UP000821853">
    <property type="component" value="Chromosome 4"/>
</dbReference>
<organism evidence="2 3">
    <name type="scientific">Haemaphysalis longicornis</name>
    <name type="common">Bush tick</name>
    <dbReference type="NCBI Taxonomy" id="44386"/>
    <lineage>
        <taxon>Eukaryota</taxon>
        <taxon>Metazoa</taxon>
        <taxon>Ecdysozoa</taxon>
        <taxon>Arthropoda</taxon>
        <taxon>Chelicerata</taxon>
        <taxon>Arachnida</taxon>
        <taxon>Acari</taxon>
        <taxon>Parasitiformes</taxon>
        <taxon>Ixodida</taxon>
        <taxon>Ixodoidea</taxon>
        <taxon>Ixodidae</taxon>
        <taxon>Haemaphysalinae</taxon>
        <taxon>Haemaphysalis</taxon>
    </lineage>
</organism>
<dbReference type="OMA" id="GHIGYEK"/>
<dbReference type="VEuPathDB" id="VectorBase:HLOH_061883"/>
<proteinExistence type="predicted"/>
<feature type="coiled-coil region" evidence="1">
    <location>
        <begin position="97"/>
        <end position="164"/>
    </location>
</feature>